<evidence type="ECO:0000313" key="2">
    <source>
        <dbReference type="Proteomes" id="UP000216752"/>
    </source>
</evidence>
<dbReference type="EMBL" id="CP155573">
    <property type="protein sequence ID" value="XFO65414.1"/>
    <property type="molecule type" value="Genomic_DNA"/>
</dbReference>
<organism evidence="1 2">
    <name type="scientific">Sporomusa silvacetica DSM 10669</name>
    <dbReference type="NCBI Taxonomy" id="1123289"/>
    <lineage>
        <taxon>Bacteria</taxon>
        <taxon>Bacillati</taxon>
        <taxon>Bacillota</taxon>
        <taxon>Negativicutes</taxon>
        <taxon>Selenomonadales</taxon>
        <taxon>Sporomusaceae</taxon>
        <taxon>Sporomusa</taxon>
    </lineage>
</organism>
<sequence>MTLQQWITKYEKEAEKFILLPGFVIYYEPEHGFFCWKVTGNSFEIDHTCTDNIHWAHNKCMKMAKERGCKLLRTATTHDPAAYMRLTKGTPNIALSSVKPNGKMYWIFEQKVQ</sequence>
<evidence type="ECO:0000313" key="1">
    <source>
        <dbReference type="EMBL" id="XFO65414.1"/>
    </source>
</evidence>
<dbReference type="RefSeq" id="WP_094603466.1">
    <property type="nucleotide sequence ID" value="NZ_CP155573.1"/>
</dbReference>
<gene>
    <name evidence="1" type="ORF">SPSIL_015240</name>
</gene>
<keyword evidence="2" id="KW-1185">Reference proteome</keyword>
<proteinExistence type="predicted"/>
<reference evidence="1" key="1">
    <citation type="submission" date="2024-05" db="EMBL/GenBank/DDBJ databases">
        <title>Isolation and characterization of Sporomusa carbonis sp. nov., a carboxydotrophic hydrogenogen in the genus of Sporomusa isolated from a charcoal burning pile.</title>
        <authorList>
            <person name="Boeer T."/>
            <person name="Rosenbaum F."/>
            <person name="Eysell L."/>
            <person name="Mueller V."/>
            <person name="Daniel R."/>
            <person name="Poehlein A."/>
        </authorList>
    </citation>
    <scope>NUCLEOTIDE SEQUENCE [LARGE SCALE GENOMIC DNA]</scope>
    <source>
        <strain evidence="1">DSM 10669</strain>
    </source>
</reference>
<dbReference type="Proteomes" id="UP000216752">
    <property type="component" value="Chromosome"/>
</dbReference>
<protein>
    <submittedName>
        <fullName evidence="1">Uncharacterized protein</fullName>
    </submittedName>
</protein>
<name>A0ABZ3IJ21_9FIRM</name>
<accession>A0ABZ3IJ21</accession>